<organism evidence="16 17">
    <name type="scientific">Owenia fusiformis</name>
    <name type="common">Polychaete worm</name>
    <dbReference type="NCBI Taxonomy" id="6347"/>
    <lineage>
        <taxon>Eukaryota</taxon>
        <taxon>Metazoa</taxon>
        <taxon>Spiralia</taxon>
        <taxon>Lophotrochozoa</taxon>
        <taxon>Annelida</taxon>
        <taxon>Polychaeta</taxon>
        <taxon>Sedentaria</taxon>
        <taxon>Canalipalpata</taxon>
        <taxon>Sabellida</taxon>
        <taxon>Oweniida</taxon>
        <taxon>Oweniidae</taxon>
        <taxon>Owenia</taxon>
    </lineage>
</organism>
<feature type="compositionally biased region" description="Polar residues" evidence="15">
    <location>
        <begin position="472"/>
        <end position="493"/>
    </location>
</feature>
<dbReference type="GO" id="GO:1990904">
    <property type="term" value="C:ribonucleoprotein complex"/>
    <property type="evidence" value="ECO:0007669"/>
    <property type="project" value="UniProtKB-KW"/>
</dbReference>
<evidence type="ECO:0000256" key="3">
    <source>
        <dbReference type="ARBA" id="ARBA00004487"/>
    </source>
</evidence>
<evidence type="ECO:0000313" key="16">
    <source>
        <dbReference type="EMBL" id="CAH1781734.1"/>
    </source>
</evidence>
<dbReference type="GO" id="GO:0048513">
    <property type="term" value="P:animal organ development"/>
    <property type="evidence" value="ECO:0007669"/>
    <property type="project" value="TreeGrafter"/>
</dbReference>
<sequence>MEDLQVEVCGRNGVYYKAFVQNVHNEEITVAFENDWQSEKRIPFSEARLPPRVPGRSDYREADEVEVYTQSSPQEPYGWWKARVKMMKGEFVVVEYLGWETTYNDICPVDRVRPMNKSNHLTNGSFYKCVIDIPEDLQDMCEDEQIHKDFKKTVGPSLIIYSKENHAIIVYATKESTTRKASMLGDMHIRNLRQKHVLKQRMDEACKRLEDSRKLDSTKMQRSGYFEEFAVREDLMGLAIGSHGVNISQARKIDGITAIELDENTCTFTVHGENEEVVKEARNMLEFGEESYNVPRELIPKVIGKNGRNIQEMVDKSGVVRVKIEGDNDTENASQREDSVASLQGLVPFLFVGTIENISNAKLLLEYHLTHLKDVEKLRQEKLELDQQLRSLNVQQQPGPYFPPPRERRQQPYEPYMEDRGRGRGGRGRGRGRGGWGRGGRRGGDFNSGVNPGDSDYDNNRRRRYGDEETTVLDNNDVSSVTSQDQESVSSVDGPNRRRRRRRNRMNKARNGVETGTETDNSVSNYASQGEGVDTDTGVGGGGYAPRGGSRGRGRGRGRGGRGSGGYQSADEYGGGYRGRQRRGRGGGGYNSNDDFNRPYESRDEPRSANRNPSNQNVQSARTSGAGTRRSNSQNRRSDQSPSRGKQPAPSSGGDSTKSATTYSVNMNGVAPADNNKNSKNINSKDKSPPKDQRPPRKRDPKPNSTNPKPNNATAKLNGQQSESEPKNLKAKVDSKSTPMVNGE</sequence>
<dbReference type="OrthoDB" id="424249at2759"/>
<dbReference type="FunFam" id="2.30.30.140:FF:000002">
    <property type="entry name" value="Fragile X mental retardation 1, isoform CRA_e"/>
    <property type="match status" value="1"/>
</dbReference>
<dbReference type="GO" id="GO:0099577">
    <property type="term" value="P:regulation of translation at presynapse, modulating synaptic transmission"/>
    <property type="evidence" value="ECO:0007669"/>
    <property type="project" value="TreeGrafter"/>
</dbReference>
<dbReference type="GO" id="GO:0005634">
    <property type="term" value="C:nucleus"/>
    <property type="evidence" value="ECO:0007669"/>
    <property type="project" value="TreeGrafter"/>
</dbReference>
<comment type="subcellular location">
    <subcellularLocation>
        <location evidence="3">Cell projection</location>
        <location evidence="3">Neuron projection</location>
    </subcellularLocation>
    <subcellularLocation>
        <location evidence="1">Cytoplasm</location>
        <location evidence="1">Stress granule</location>
    </subcellularLocation>
    <subcellularLocation>
        <location evidence="2">Perikaryon</location>
    </subcellularLocation>
    <subcellularLocation>
        <location evidence="14">Synapse</location>
    </subcellularLocation>
</comment>
<dbReference type="PROSITE" id="PS51641">
    <property type="entry name" value="AGENET_LIKE"/>
    <property type="match status" value="2"/>
</dbReference>
<evidence type="ECO:0000256" key="6">
    <source>
        <dbReference type="ARBA" id="ARBA00022491"/>
    </source>
</evidence>
<evidence type="ECO:0000256" key="10">
    <source>
        <dbReference type="ARBA" id="ARBA00022902"/>
    </source>
</evidence>
<dbReference type="FunFam" id="3.30.1370.10:FF:000054">
    <property type="entry name" value="Fragile X mental retardation protein 1"/>
    <property type="match status" value="1"/>
</dbReference>
<keyword evidence="9" id="KW-0694">RNA-binding</keyword>
<evidence type="ECO:0000256" key="15">
    <source>
        <dbReference type="SAM" id="MobiDB-lite"/>
    </source>
</evidence>
<dbReference type="InterPro" id="IPR036612">
    <property type="entry name" value="KH_dom_type_1_sf"/>
</dbReference>
<evidence type="ECO:0000313" key="17">
    <source>
        <dbReference type="Proteomes" id="UP000749559"/>
    </source>
</evidence>
<evidence type="ECO:0000256" key="7">
    <source>
        <dbReference type="ARBA" id="ARBA00022737"/>
    </source>
</evidence>
<dbReference type="CDD" id="cd22427">
    <property type="entry name" value="KH_I_FMR1_FXR_rpt3"/>
    <property type="match status" value="1"/>
</dbReference>
<dbReference type="GO" id="GO:0098793">
    <property type="term" value="C:presynapse"/>
    <property type="evidence" value="ECO:0007669"/>
    <property type="project" value="GOC"/>
</dbReference>
<dbReference type="SUPFAM" id="SSF54791">
    <property type="entry name" value="Eukaryotic type KH-domain (KH-domain type I)"/>
    <property type="match status" value="2"/>
</dbReference>
<comment type="similarity">
    <text evidence="4">Belongs to the FMR1 family.</text>
</comment>
<dbReference type="InterPro" id="IPR004088">
    <property type="entry name" value="KH_dom_type_1"/>
</dbReference>
<evidence type="ECO:0000256" key="14">
    <source>
        <dbReference type="ARBA" id="ARBA00034103"/>
    </source>
</evidence>
<feature type="compositionally biased region" description="Basic residues" evidence="15">
    <location>
        <begin position="423"/>
        <end position="432"/>
    </location>
</feature>
<evidence type="ECO:0000256" key="1">
    <source>
        <dbReference type="ARBA" id="ARBA00004210"/>
    </source>
</evidence>
<keyword evidence="7" id="KW-0677">Repeat</keyword>
<dbReference type="InterPro" id="IPR040148">
    <property type="entry name" value="FMR1"/>
</dbReference>
<feature type="compositionally biased region" description="Basic and acidic residues" evidence="15">
    <location>
        <begin position="683"/>
        <end position="695"/>
    </location>
</feature>
<evidence type="ECO:0000256" key="2">
    <source>
        <dbReference type="ARBA" id="ARBA00004484"/>
    </source>
</evidence>
<dbReference type="FunFam" id="3.30.1370.10:FF:000004">
    <property type="entry name" value="Fragile X mental retardation 1, isoform CRA_e"/>
    <property type="match status" value="1"/>
</dbReference>
<dbReference type="EMBL" id="CAIIXF020000004">
    <property type="protein sequence ID" value="CAH1781734.1"/>
    <property type="molecule type" value="Genomic_DNA"/>
</dbReference>
<dbReference type="GO" id="GO:0043005">
    <property type="term" value="C:neuron projection"/>
    <property type="evidence" value="ECO:0007669"/>
    <property type="project" value="UniProtKB-SubCell"/>
</dbReference>
<feature type="compositionally biased region" description="Gly residues" evidence="15">
    <location>
        <begin position="538"/>
        <end position="549"/>
    </location>
</feature>
<dbReference type="CDD" id="cd22425">
    <property type="entry name" value="KH_I_FMR1_FXR_rpt1"/>
    <property type="match status" value="1"/>
</dbReference>
<dbReference type="CDD" id="cd20402">
    <property type="entry name" value="Tudor_Agenet_FMRP-like_rpt1"/>
    <property type="match status" value="1"/>
</dbReference>
<dbReference type="AlphaFoldDB" id="A0A8J1UX61"/>
<evidence type="ECO:0000256" key="9">
    <source>
        <dbReference type="ARBA" id="ARBA00022884"/>
    </source>
</evidence>
<evidence type="ECO:0000256" key="12">
    <source>
        <dbReference type="ARBA" id="ARBA00023273"/>
    </source>
</evidence>
<dbReference type="Proteomes" id="UP000749559">
    <property type="component" value="Unassembled WGS sequence"/>
</dbReference>
<evidence type="ECO:0000256" key="5">
    <source>
        <dbReference type="ARBA" id="ARBA00022490"/>
    </source>
</evidence>
<dbReference type="GO" id="GO:0045727">
    <property type="term" value="P:positive regulation of translation"/>
    <property type="evidence" value="ECO:0007669"/>
    <property type="project" value="TreeGrafter"/>
</dbReference>
<dbReference type="PANTHER" id="PTHR10603">
    <property type="entry name" value="FRAGILE X MENTAL RETARDATION SYNDROME-RELATED PROTEIN"/>
    <property type="match status" value="1"/>
</dbReference>
<keyword evidence="8" id="KW-0810">Translation regulation</keyword>
<keyword evidence="10" id="KW-0524">Neurogenesis</keyword>
<dbReference type="PROSITE" id="PS50084">
    <property type="entry name" value="KH_TYPE_1"/>
    <property type="match status" value="2"/>
</dbReference>
<proteinExistence type="inferred from homology"/>
<dbReference type="CDD" id="cd22426">
    <property type="entry name" value="KH_I_FMR1_FXR_rpt2"/>
    <property type="match status" value="1"/>
</dbReference>
<name>A0A8J1UX61_OWEFU</name>
<dbReference type="Gene3D" id="2.30.30.140">
    <property type="match status" value="2"/>
</dbReference>
<dbReference type="GO" id="GO:0045182">
    <property type="term" value="F:translation regulator activity"/>
    <property type="evidence" value="ECO:0007669"/>
    <property type="project" value="TreeGrafter"/>
</dbReference>
<evidence type="ECO:0000256" key="4">
    <source>
        <dbReference type="ARBA" id="ARBA00006633"/>
    </source>
</evidence>
<feature type="compositionally biased region" description="Low complexity" evidence="15">
    <location>
        <begin position="629"/>
        <end position="644"/>
    </location>
</feature>
<evidence type="ECO:0000256" key="13">
    <source>
        <dbReference type="ARBA" id="ARBA00023274"/>
    </source>
</evidence>
<gene>
    <name evidence="16" type="ORF">OFUS_LOCUS8273</name>
</gene>
<feature type="compositionally biased region" description="Basic and acidic residues" evidence="15">
    <location>
        <begin position="595"/>
        <end position="608"/>
    </location>
</feature>
<feature type="compositionally biased region" description="Polar residues" evidence="15">
    <location>
        <begin position="649"/>
        <end position="667"/>
    </location>
</feature>
<dbReference type="GO" id="GO:0043204">
    <property type="term" value="C:perikaryon"/>
    <property type="evidence" value="ECO:0007669"/>
    <property type="project" value="UniProtKB-SubCell"/>
</dbReference>
<keyword evidence="12" id="KW-0966">Cell projection</keyword>
<keyword evidence="17" id="KW-1185">Reference proteome</keyword>
<feature type="compositionally biased region" description="Basic and acidic residues" evidence="15">
    <location>
        <begin position="724"/>
        <end position="735"/>
    </location>
</feature>
<keyword evidence="13" id="KW-0687">Ribonucleoprotein</keyword>
<dbReference type="InterPro" id="IPR041560">
    <property type="entry name" value="Tudor_FRM1"/>
</dbReference>
<feature type="compositionally biased region" description="Polar residues" evidence="15">
    <location>
        <begin position="389"/>
        <end position="398"/>
    </location>
</feature>
<accession>A0A8J1UX61</accession>
<feature type="region of interest" description="Disordered" evidence="15">
    <location>
        <begin position="389"/>
        <end position="744"/>
    </location>
</feature>
<feature type="compositionally biased region" description="Polar residues" evidence="15">
    <location>
        <begin position="609"/>
        <end position="626"/>
    </location>
</feature>
<keyword evidence="11" id="KW-0770">Synapse</keyword>
<feature type="compositionally biased region" description="Basic and acidic residues" evidence="15">
    <location>
        <begin position="405"/>
        <end position="422"/>
    </location>
</feature>
<dbReference type="GO" id="GO:0043488">
    <property type="term" value="P:regulation of mRNA stability"/>
    <property type="evidence" value="ECO:0007669"/>
    <property type="project" value="TreeGrafter"/>
</dbReference>
<comment type="caution">
    <text evidence="16">The sequence shown here is derived from an EMBL/GenBank/DDBJ whole genome shotgun (WGS) entry which is preliminary data.</text>
</comment>
<keyword evidence="6" id="KW-0678">Repressor</keyword>
<reference evidence="16" key="1">
    <citation type="submission" date="2022-03" db="EMBL/GenBank/DDBJ databases">
        <authorList>
            <person name="Martin C."/>
        </authorList>
    </citation>
    <scope>NUCLEOTIDE SEQUENCE</scope>
</reference>
<dbReference type="InterPro" id="IPR040472">
    <property type="entry name" value="FMRP_KH0"/>
</dbReference>
<dbReference type="GO" id="GO:0048170">
    <property type="term" value="P:positive regulation of long-term neuronal synaptic plasticity"/>
    <property type="evidence" value="ECO:0007669"/>
    <property type="project" value="TreeGrafter"/>
</dbReference>
<dbReference type="GO" id="GO:0051028">
    <property type="term" value="P:mRNA transport"/>
    <property type="evidence" value="ECO:0007669"/>
    <property type="project" value="TreeGrafter"/>
</dbReference>
<protein>
    <submittedName>
        <fullName evidence="16">Uncharacterized protein</fullName>
    </submittedName>
</protein>
<dbReference type="PANTHER" id="PTHR10603:SF7">
    <property type="entry name" value="FRAGILE X MESSENGER RIBONUCLEOPROTEIN 1 HOMOLOG"/>
    <property type="match status" value="1"/>
</dbReference>
<feature type="compositionally biased region" description="Basic residues" evidence="15">
    <location>
        <begin position="497"/>
        <end position="508"/>
    </location>
</feature>
<dbReference type="SMART" id="SM00322">
    <property type="entry name" value="KH"/>
    <property type="match status" value="2"/>
</dbReference>
<dbReference type="Pfam" id="PF00013">
    <property type="entry name" value="KH_1"/>
    <property type="match status" value="1"/>
</dbReference>
<feature type="compositionally biased region" description="Low complexity" evidence="15">
    <location>
        <begin position="703"/>
        <end position="715"/>
    </location>
</feature>
<evidence type="ECO:0000256" key="8">
    <source>
        <dbReference type="ARBA" id="ARBA00022845"/>
    </source>
</evidence>
<dbReference type="GO" id="GO:0010494">
    <property type="term" value="C:cytoplasmic stress granule"/>
    <property type="evidence" value="ECO:0007669"/>
    <property type="project" value="UniProtKB-SubCell"/>
</dbReference>
<keyword evidence="5" id="KW-0963">Cytoplasm</keyword>
<feature type="compositionally biased region" description="Basic residues" evidence="15">
    <location>
        <begin position="550"/>
        <end position="560"/>
    </location>
</feature>
<dbReference type="Pfam" id="PF18336">
    <property type="entry name" value="Tudor_FRX1"/>
    <property type="match status" value="1"/>
</dbReference>
<evidence type="ECO:0000256" key="11">
    <source>
        <dbReference type="ARBA" id="ARBA00023018"/>
    </source>
</evidence>
<dbReference type="Pfam" id="PF17904">
    <property type="entry name" value="KH_9"/>
    <property type="match status" value="1"/>
</dbReference>
<dbReference type="GO" id="GO:0003730">
    <property type="term" value="F:mRNA 3'-UTR binding"/>
    <property type="evidence" value="ECO:0007669"/>
    <property type="project" value="TreeGrafter"/>
</dbReference>
<dbReference type="InterPro" id="IPR004087">
    <property type="entry name" value="KH_dom"/>
</dbReference>
<dbReference type="Gene3D" id="3.30.1370.10">
    <property type="entry name" value="K Homology domain, type 1"/>
    <property type="match status" value="2"/>
</dbReference>
<feature type="compositionally biased region" description="Polar residues" evidence="15">
    <location>
        <begin position="514"/>
        <end position="528"/>
    </location>
</feature>
<dbReference type="GO" id="GO:0007399">
    <property type="term" value="P:nervous system development"/>
    <property type="evidence" value="ECO:0007669"/>
    <property type="project" value="UniProtKB-KW"/>
</dbReference>